<gene>
    <name evidence="2" type="ORF">BV97_01924</name>
</gene>
<dbReference type="Proteomes" id="UP000024329">
    <property type="component" value="Unassembled WGS sequence"/>
</dbReference>
<keyword evidence="1" id="KW-0472">Membrane</keyword>
<comment type="caution">
    <text evidence="2">The sequence shown here is derived from an EMBL/GenBank/DDBJ whole genome shotgun (WGS) entry which is preliminary data.</text>
</comment>
<reference evidence="2 3" key="1">
    <citation type="submission" date="2014-03" db="EMBL/GenBank/DDBJ databases">
        <title>Whole genome sequence of Novosphingobium resinovorum KF1.</title>
        <authorList>
            <person name="Gan H.M."/>
            <person name="Gan H.Y."/>
            <person name="Chew T.H."/>
            <person name="Savka M.A."/>
        </authorList>
    </citation>
    <scope>NUCLEOTIDE SEQUENCE [LARGE SCALE GENOMIC DNA]</scope>
    <source>
        <strain evidence="2 3">KF1</strain>
    </source>
</reference>
<evidence type="ECO:0000313" key="3">
    <source>
        <dbReference type="Proteomes" id="UP000024329"/>
    </source>
</evidence>
<accession>A0A031K1E8</accession>
<evidence type="ECO:0000313" key="2">
    <source>
        <dbReference type="EMBL" id="EZP82427.1"/>
    </source>
</evidence>
<proteinExistence type="predicted"/>
<protein>
    <submittedName>
        <fullName evidence="2">Uncharacterized protein</fullName>
    </submittedName>
</protein>
<evidence type="ECO:0000256" key="1">
    <source>
        <dbReference type="SAM" id="Phobius"/>
    </source>
</evidence>
<sequence>MFAEFEAGVEKLYPASVAPSRPEFWPLPMPVPTKAKAINALTWKQILAWGVIIAIATPIALTVAAMVIVAFSLVIGINPQ</sequence>
<keyword evidence="1" id="KW-1133">Transmembrane helix</keyword>
<dbReference type="eggNOG" id="ENOG5030IAD">
    <property type="taxonomic scope" value="Bacteria"/>
</dbReference>
<dbReference type="AlphaFoldDB" id="A0A031K1E8"/>
<keyword evidence="1" id="KW-0812">Transmembrane</keyword>
<feature type="transmembrane region" description="Helical" evidence="1">
    <location>
        <begin position="46"/>
        <end position="77"/>
    </location>
</feature>
<dbReference type="EMBL" id="JFYZ01000008">
    <property type="protein sequence ID" value="EZP82427.1"/>
    <property type="molecule type" value="Genomic_DNA"/>
</dbReference>
<name>A0A031K1E8_9SPHN</name>
<organism evidence="2 3">
    <name type="scientific">Novosphingobium resinovorum</name>
    <dbReference type="NCBI Taxonomy" id="158500"/>
    <lineage>
        <taxon>Bacteria</taxon>
        <taxon>Pseudomonadati</taxon>
        <taxon>Pseudomonadota</taxon>
        <taxon>Alphaproteobacteria</taxon>
        <taxon>Sphingomonadales</taxon>
        <taxon>Sphingomonadaceae</taxon>
        <taxon>Novosphingobium</taxon>
    </lineage>
</organism>
<dbReference type="PATRIC" id="fig|158500.4.peg.1964"/>